<protein>
    <submittedName>
        <fullName evidence="16">Cytochrome P450</fullName>
    </submittedName>
</protein>
<evidence type="ECO:0000256" key="12">
    <source>
        <dbReference type="ARBA" id="ARBA00023136"/>
    </source>
</evidence>
<evidence type="ECO:0000256" key="10">
    <source>
        <dbReference type="ARBA" id="ARBA00023004"/>
    </source>
</evidence>
<dbReference type="PRINTS" id="PR00463">
    <property type="entry name" value="EP450I"/>
</dbReference>
<keyword evidence="12" id="KW-0472">Membrane</keyword>
<evidence type="ECO:0000313" key="17">
    <source>
        <dbReference type="Proteomes" id="UP000054007"/>
    </source>
</evidence>
<evidence type="ECO:0000256" key="4">
    <source>
        <dbReference type="ARBA" id="ARBA00010617"/>
    </source>
</evidence>
<evidence type="ECO:0000256" key="15">
    <source>
        <dbReference type="SAM" id="SignalP"/>
    </source>
</evidence>
<sequence>MLWWALLLCLLGALARHYLFLPRKLGPLPPGPRKIPLFGNLFQVPPKQSYIKFHEWAVEYGPIYHLRLGSEDIIVLNIAEAAEELLVKRSRIFSSRNPPHVAQEILSNGQRPVFMPYDKEWKTVRKSTASWLGPAFSKKLRKLQALESVVLVHDLLQHGHHSVDAQISQKRDKHGHILEDHWVGAIRRYASSVMMTIGFGTRIHILIGDPWMHAVYNLVDRFSVAAMPGTYLADVFPIFRKLPDILSPWRVEARKMHQEELTVNLGLLNDAKRKMADGTAAPSYANDYLKARADAGHDSAPGVGLTDDGWLKDTSLAYAAGQLLEAGGDTTGCVMQTWILFMLNYPHVYAKAREEIDIVVGSDRLPAYEDEANLPYVVAMIKELLRCRPPIALGIPHRADEDAFYDGYWIPKGSSVIGNLWAMHMNPTQFPNPSEFRPERWYTPGSPTSWDSGPDSNGRAHYAFGWGRRFCNGSHIAEGLLFIAIARIVWSVDLLAPLNSKTGHRTIPDCDDAVSYMEGLVPNPVPFDVAFKPRSPKHLNIVERAFAEAQMSWKDMGMATDER</sequence>
<evidence type="ECO:0000256" key="5">
    <source>
        <dbReference type="ARBA" id="ARBA00022617"/>
    </source>
</evidence>
<dbReference type="AlphaFoldDB" id="A0A0D7BJF8"/>
<keyword evidence="13" id="KW-0325">Glycoprotein</keyword>
<evidence type="ECO:0000256" key="3">
    <source>
        <dbReference type="ARBA" id="ARBA00005179"/>
    </source>
</evidence>
<evidence type="ECO:0000256" key="11">
    <source>
        <dbReference type="ARBA" id="ARBA00023033"/>
    </source>
</evidence>
<reference evidence="16 17" key="1">
    <citation type="journal article" date="2015" name="Fungal Genet. Biol.">
        <title>Evolution of novel wood decay mechanisms in Agaricales revealed by the genome sequences of Fistulina hepatica and Cylindrobasidium torrendii.</title>
        <authorList>
            <person name="Floudas D."/>
            <person name="Held B.W."/>
            <person name="Riley R."/>
            <person name="Nagy L.G."/>
            <person name="Koehler G."/>
            <person name="Ransdell A.S."/>
            <person name="Younus H."/>
            <person name="Chow J."/>
            <person name="Chiniquy J."/>
            <person name="Lipzen A."/>
            <person name="Tritt A."/>
            <person name="Sun H."/>
            <person name="Haridas S."/>
            <person name="LaButti K."/>
            <person name="Ohm R.A."/>
            <person name="Kues U."/>
            <person name="Blanchette R.A."/>
            <person name="Grigoriev I.V."/>
            <person name="Minto R.E."/>
            <person name="Hibbett D.S."/>
        </authorList>
    </citation>
    <scope>NUCLEOTIDE SEQUENCE [LARGE SCALE GENOMIC DNA]</scope>
    <source>
        <strain evidence="16 17">FP15055 ss-10</strain>
    </source>
</reference>
<dbReference type="InterPro" id="IPR036396">
    <property type="entry name" value="Cyt_P450_sf"/>
</dbReference>
<evidence type="ECO:0000256" key="7">
    <source>
        <dbReference type="ARBA" id="ARBA00022723"/>
    </source>
</evidence>
<feature type="chain" id="PRO_5012249435" evidence="15">
    <location>
        <begin position="16"/>
        <end position="563"/>
    </location>
</feature>
<keyword evidence="15" id="KW-0732">Signal</keyword>
<dbReference type="CDD" id="cd11065">
    <property type="entry name" value="CYP64-like"/>
    <property type="match status" value="1"/>
</dbReference>
<keyword evidence="7 14" id="KW-0479">Metal-binding</keyword>
<dbReference type="PANTHER" id="PTHR46300:SF2">
    <property type="entry name" value="CYTOCHROME P450 MONOOXYGENASE ALNH-RELATED"/>
    <property type="match status" value="1"/>
</dbReference>
<dbReference type="GO" id="GO:0020037">
    <property type="term" value="F:heme binding"/>
    <property type="evidence" value="ECO:0007669"/>
    <property type="project" value="InterPro"/>
</dbReference>
<dbReference type="Gene3D" id="1.10.630.10">
    <property type="entry name" value="Cytochrome P450"/>
    <property type="match status" value="1"/>
</dbReference>
<comment type="cofactor">
    <cofactor evidence="1 14">
        <name>heme</name>
        <dbReference type="ChEBI" id="CHEBI:30413"/>
    </cofactor>
</comment>
<evidence type="ECO:0000256" key="9">
    <source>
        <dbReference type="ARBA" id="ARBA00023002"/>
    </source>
</evidence>
<organism evidence="16 17">
    <name type="scientific">Cylindrobasidium torrendii FP15055 ss-10</name>
    <dbReference type="NCBI Taxonomy" id="1314674"/>
    <lineage>
        <taxon>Eukaryota</taxon>
        <taxon>Fungi</taxon>
        <taxon>Dikarya</taxon>
        <taxon>Basidiomycota</taxon>
        <taxon>Agaricomycotina</taxon>
        <taxon>Agaricomycetes</taxon>
        <taxon>Agaricomycetidae</taxon>
        <taxon>Agaricales</taxon>
        <taxon>Marasmiineae</taxon>
        <taxon>Physalacriaceae</taxon>
        <taxon>Cylindrobasidium</taxon>
    </lineage>
</organism>
<dbReference type="InterPro" id="IPR050364">
    <property type="entry name" value="Cytochrome_P450_fung"/>
</dbReference>
<keyword evidence="6" id="KW-0812">Transmembrane</keyword>
<keyword evidence="9" id="KW-0560">Oxidoreductase</keyword>
<dbReference type="OrthoDB" id="1470350at2759"/>
<feature type="binding site" description="axial binding residue" evidence="14">
    <location>
        <position position="471"/>
    </location>
    <ligand>
        <name>heme</name>
        <dbReference type="ChEBI" id="CHEBI:30413"/>
    </ligand>
    <ligandPart>
        <name>Fe</name>
        <dbReference type="ChEBI" id="CHEBI:18248"/>
    </ligandPart>
</feature>
<evidence type="ECO:0000256" key="8">
    <source>
        <dbReference type="ARBA" id="ARBA00022989"/>
    </source>
</evidence>
<dbReference type="PRINTS" id="PR00385">
    <property type="entry name" value="P450"/>
</dbReference>
<evidence type="ECO:0000256" key="6">
    <source>
        <dbReference type="ARBA" id="ARBA00022692"/>
    </source>
</evidence>
<feature type="signal peptide" evidence="15">
    <location>
        <begin position="1"/>
        <end position="15"/>
    </location>
</feature>
<dbReference type="STRING" id="1314674.A0A0D7BJF8"/>
<evidence type="ECO:0000256" key="2">
    <source>
        <dbReference type="ARBA" id="ARBA00004167"/>
    </source>
</evidence>
<keyword evidence="5 14" id="KW-0349">Heme</keyword>
<dbReference type="PANTHER" id="PTHR46300">
    <property type="entry name" value="P450, PUTATIVE (EUROFUNG)-RELATED-RELATED"/>
    <property type="match status" value="1"/>
</dbReference>
<keyword evidence="10 14" id="KW-0408">Iron</keyword>
<evidence type="ECO:0000256" key="13">
    <source>
        <dbReference type="ARBA" id="ARBA00023180"/>
    </source>
</evidence>
<keyword evidence="17" id="KW-1185">Reference proteome</keyword>
<dbReference type="GO" id="GO:0016705">
    <property type="term" value="F:oxidoreductase activity, acting on paired donors, with incorporation or reduction of molecular oxygen"/>
    <property type="evidence" value="ECO:0007669"/>
    <property type="project" value="InterPro"/>
</dbReference>
<dbReference type="Pfam" id="PF00067">
    <property type="entry name" value="p450"/>
    <property type="match status" value="1"/>
</dbReference>
<dbReference type="Proteomes" id="UP000054007">
    <property type="component" value="Unassembled WGS sequence"/>
</dbReference>
<dbReference type="GO" id="GO:0005506">
    <property type="term" value="F:iron ion binding"/>
    <property type="evidence" value="ECO:0007669"/>
    <property type="project" value="InterPro"/>
</dbReference>
<comment type="subcellular location">
    <subcellularLocation>
        <location evidence="2">Membrane</location>
        <topology evidence="2">Single-pass membrane protein</topology>
    </subcellularLocation>
</comment>
<keyword evidence="8" id="KW-1133">Transmembrane helix</keyword>
<name>A0A0D7BJF8_9AGAR</name>
<dbReference type="GO" id="GO:0004497">
    <property type="term" value="F:monooxygenase activity"/>
    <property type="evidence" value="ECO:0007669"/>
    <property type="project" value="UniProtKB-KW"/>
</dbReference>
<gene>
    <name evidence="16" type="ORF">CYLTODRAFT_419841</name>
</gene>
<dbReference type="InterPro" id="IPR001128">
    <property type="entry name" value="Cyt_P450"/>
</dbReference>
<evidence type="ECO:0000256" key="1">
    <source>
        <dbReference type="ARBA" id="ARBA00001971"/>
    </source>
</evidence>
<dbReference type="GO" id="GO:0016020">
    <property type="term" value="C:membrane"/>
    <property type="evidence" value="ECO:0007669"/>
    <property type="project" value="UniProtKB-SubCell"/>
</dbReference>
<keyword evidence="11" id="KW-0503">Monooxygenase</keyword>
<proteinExistence type="inferred from homology"/>
<evidence type="ECO:0000313" key="16">
    <source>
        <dbReference type="EMBL" id="KIY70370.1"/>
    </source>
</evidence>
<comment type="similarity">
    <text evidence="4">Belongs to the cytochrome P450 family.</text>
</comment>
<evidence type="ECO:0000256" key="14">
    <source>
        <dbReference type="PIRSR" id="PIRSR602401-1"/>
    </source>
</evidence>
<accession>A0A0D7BJF8</accession>
<comment type="pathway">
    <text evidence="3">Secondary metabolite biosynthesis.</text>
</comment>
<dbReference type="InterPro" id="IPR002401">
    <property type="entry name" value="Cyt_P450_E_grp-I"/>
</dbReference>
<dbReference type="SUPFAM" id="SSF48264">
    <property type="entry name" value="Cytochrome P450"/>
    <property type="match status" value="1"/>
</dbReference>
<dbReference type="EMBL" id="KN880469">
    <property type="protein sequence ID" value="KIY70370.1"/>
    <property type="molecule type" value="Genomic_DNA"/>
</dbReference>